<evidence type="ECO:0000256" key="1">
    <source>
        <dbReference type="ARBA" id="ARBA00004042"/>
    </source>
</evidence>
<comment type="catalytic activity">
    <reaction evidence="4 5">
        <text>an aliphatic primary amide = an aliphatic nitrile + H2O</text>
        <dbReference type="Rhea" id="RHEA:12673"/>
        <dbReference type="ChEBI" id="CHEBI:15377"/>
        <dbReference type="ChEBI" id="CHEBI:65285"/>
        <dbReference type="ChEBI" id="CHEBI:80291"/>
        <dbReference type="EC" id="4.2.1.84"/>
    </reaction>
</comment>
<comment type="similarity">
    <text evidence="2 5">Belongs to the nitrile hydratase subunit beta family.</text>
</comment>
<gene>
    <name evidence="8" type="primary">nthB</name>
    <name evidence="8" type="ORF">COA96_02165</name>
</gene>
<feature type="domain" description="Nitrile hydratase beta subunit-like N-terminal" evidence="7">
    <location>
        <begin position="1"/>
        <end position="92"/>
    </location>
</feature>
<evidence type="ECO:0000259" key="6">
    <source>
        <dbReference type="Pfam" id="PF02211"/>
    </source>
</evidence>
<evidence type="ECO:0000256" key="5">
    <source>
        <dbReference type="PIRNR" id="PIRNR001427"/>
    </source>
</evidence>
<evidence type="ECO:0000259" key="7">
    <source>
        <dbReference type="Pfam" id="PF21006"/>
    </source>
</evidence>
<organism evidence="8 9">
    <name type="scientific">SAR86 cluster bacterium</name>
    <dbReference type="NCBI Taxonomy" id="2030880"/>
    <lineage>
        <taxon>Bacteria</taxon>
        <taxon>Pseudomonadati</taxon>
        <taxon>Pseudomonadota</taxon>
        <taxon>Gammaproteobacteria</taxon>
        <taxon>SAR86 cluster</taxon>
    </lineage>
</organism>
<dbReference type="AlphaFoldDB" id="A0A2A5BA40"/>
<dbReference type="Gene3D" id="1.10.472.20">
    <property type="entry name" value="Nitrile hydratase, beta subunit"/>
    <property type="match status" value="1"/>
</dbReference>
<dbReference type="GO" id="GO:0018822">
    <property type="term" value="F:nitrile hydratase activity"/>
    <property type="evidence" value="ECO:0007669"/>
    <property type="project" value="UniProtKB-EC"/>
</dbReference>
<dbReference type="InterPro" id="IPR042262">
    <property type="entry name" value="CN_hydtase_beta_C"/>
</dbReference>
<evidence type="ECO:0000256" key="3">
    <source>
        <dbReference type="ARBA" id="ARBA00023239"/>
    </source>
</evidence>
<proteinExistence type="inferred from homology"/>
<dbReference type="PIRSF" id="PIRSF001427">
    <property type="entry name" value="NHase_beta"/>
    <property type="match status" value="1"/>
</dbReference>
<dbReference type="Gene3D" id="2.30.30.50">
    <property type="match status" value="1"/>
</dbReference>
<dbReference type="Pfam" id="PF21006">
    <property type="entry name" value="NHase_beta_N"/>
    <property type="match status" value="1"/>
</dbReference>
<dbReference type="SUPFAM" id="SSF50090">
    <property type="entry name" value="Electron transport accessory proteins"/>
    <property type="match status" value="1"/>
</dbReference>
<sequence>MKGGHDLGGVQGMGKINPEAENLEPVFHTNWERRVFGITLATGMLGKWNIDESRHARERQNPADYLNNSYYENWLVGIEKLLAEKDLLVENESPPKLRVPNVAEAKKILTSGTSSVLKTQQPPAYAVGDSVNIKTSNNKGHTRVPGYAQGATGIVIAHIGCHTFPDKNAHDEHVGEHLYTIGFTGSDLWGAHSENVEVLIDLWEPYLTKASNAIAQE</sequence>
<comment type="function">
    <text evidence="1 5">NHase catalyzes the hydration of various nitrile compounds to the corresponding amides.</text>
</comment>
<comment type="caution">
    <text evidence="8">The sequence shown here is derived from an EMBL/GenBank/DDBJ whole genome shotgun (WGS) entry which is preliminary data.</text>
</comment>
<dbReference type="EC" id="4.2.1.84" evidence="5"/>
<evidence type="ECO:0000313" key="8">
    <source>
        <dbReference type="EMBL" id="PCJ27988.1"/>
    </source>
</evidence>
<dbReference type="InterPro" id="IPR024690">
    <property type="entry name" value="CN_hydtase_beta_dom_C"/>
</dbReference>
<keyword evidence="3 5" id="KW-0456">Lyase</keyword>
<evidence type="ECO:0000256" key="2">
    <source>
        <dbReference type="ARBA" id="ARBA00009098"/>
    </source>
</evidence>
<feature type="domain" description="Nitrile hydratase beta subunit" evidence="6">
    <location>
        <begin position="117"/>
        <end position="208"/>
    </location>
</feature>
<dbReference type="EMBL" id="NVVJ01000004">
    <property type="protein sequence ID" value="PCJ27988.1"/>
    <property type="molecule type" value="Genomic_DNA"/>
</dbReference>
<accession>A0A2A5BA40</accession>
<dbReference type="Pfam" id="PF02211">
    <property type="entry name" value="NHase_beta_C"/>
    <property type="match status" value="1"/>
</dbReference>
<dbReference type="GO" id="GO:0046914">
    <property type="term" value="F:transition metal ion binding"/>
    <property type="evidence" value="ECO:0007669"/>
    <property type="project" value="InterPro"/>
</dbReference>
<dbReference type="InterPro" id="IPR049054">
    <property type="entry name" value="CN_hydtase_beta-like_N"/>
</dbReference>
<dbReference type="InterPro" id="IPR003168">
    <property type="entry name" value="Nitrile_hydratase_bsu"/>
</dbReference>
<dbReference type="NCBIfam" id="TIGR03888">
    <property type="entry name" value="nitrile_beta"/>
    <property type="match status" value="1"/>
</dbReference>
<evidence type="ECO:0000313" key="9">
    <source>
        <dbReference type="Proteomes" id="UP000218327"/>
    </source>
</evidence>
<evidence type="ECO:0000256" key="4">
    <source>
        <dbReference type="ARBA" id="ARBA00044877"/>
    </source>
</evidence>
<dbReference type="Proteomes" id="UP000218327">
    <property type="component" value="Unassembled WGS sequence"/>
</dbReference>
<name>A0A2A5BA40_9GAMM</name>
<protein>
    <recommendedName>
        <fullName evidence="5">Nitrile hydratase subunit beta</fullName>
        <shortName evidence="5">NHase</shortName>
        <ecNumber evidence="5">4.2.1.84</ecNumber>
    </recommendedName>
</protein>
<dbReference type="InterPro" id="IPR008990">
    <property type="entry name" value="Elect_transpt_acc-like_dom_sf"/>
</dbReference>
<reference evidence="9" key="1">
    <citation type="submission" date="2017-08" db="EMBL/GenBank/DDBJ databases">
        <title>A dynamic microbial community with high functional redundancy inhabits the cold, oxic subseafloor aquifer.</title>
        <authorList>
            <person name="Tully B.J."/>
            <person name="Wheat C.G."/>
            <person name="Glazer B.T."/>
            <person name="Huber J.A."/>
        </authorList>
    </citation>
    <scope>NUCLEOTIDE SEQUENCE [LARGE SCALE GENOMIC DNA]</scope>
</reference>